<proteinExistence type="predicted"/>
<sequence>MLWHRFEYFVGSFEMFSPKFKISLISSIVKSIGSIKLLPFNMLLFLLFSISVLSLKVLKNAFPKGRHRSPNVQYSYNTSFKVSLDFFKGFIFSYTILSLYIL</sequence>
<evidence type="ECO:0000313" key="2">
    <source>
        <dbReference type="EMBL" id="AAO36858.1"/>
    </source>
</evidence>
<feature type="transmembrane region" description="Helical" evidence="1">
    <location>
        <begin position="37"/>
        <end position="58"/>
    </location>
</feature>
<keyword evidence="1" id="KW-0472">Membrane</keyword>
<keyword evidence="3" id="KW-1185">Reference proteome</keyword>
<gene>
    <name evidence="2" type="ordered locus">CTC_02385</name>
</gene>
<reference evidence="2 3" key="1">
    <citation type="journal article" date="2003" name="Proc. Natl. Acad. Sci. U.S.A.">
        <title>The genome sequence of Clostridium tetani, the causative agent of tetanus disease.</title>
        <authorList>
            <person name="Brueggemann H."/>
            <person name="Baumer S."/>
            <person name="Fricke W.F."/>
            <person name="Wiezer A."/>
            <person name="Liesegang H."/>
            <person name="Decker I."/>
            <person name="Herzberg C."/>
            <person name="Martinez-Arias R."/>
            <person name="Merkl R."/>
            <person name="Henne A."/>
            <person name="Gottschalk G."/>
        </authorList>
    </citation>
    <scope>NUCLEOTIDE SEQUENCE [LARGE SCALE GENOMIC DNA]</scope>
    <source>
        <strain evidence="3">Massachusetts / E88</strain>
    </source>
</reference>
<evidence type="ECO:0000256" key="1">
    <source>
        <dbReference type="SAM" id="Phobius"/>
    </source>
</evidence>
<dbReference type="STRING" id="212717.CTC_02385"/>
<dbReference type="HOGENOM" id="CLU_2272565_0_0_9"/>
<feature type="transmembrane region" description="Helical" evidence="1">
    <location>
        <begin position="79"/>
        <end position="101"/>
    </location>
</feature>
<dbReference type="AlphaFoldDB" id="Q891I7"/>
<keyword evidence="1" id="KW-1133">Transmembrane helix</keyword>
<accession>Q891I7</accession>
<name>Q891I7_CLOTE</name>
<protein>
    <submittedName>
        <fullName evidence="2">Uncharacterized protein</fullName>
    </submittedName>
</protein>
<dbReference type="Proteomes" id="UP000001412">
    <property type="component" value="Chromosome"/>
</dbReference>
<organism evidence="2 3">
    <name type="scientific">Clostridium tetani (strain Massachusetts / E88)</name>
    <dbReference type="NCBI Taxonomy" id="212717"/>
    <lineage>
        <taxon>Bacteria</taxon>
        <taxon>Bacillati</taxon>
        <taxon>Bacillota</taxon>
        <taxon>Clostridia</taxon>
        <taxon>Eubacteriales</taxon>
        <taxon>Clostridiaceae</taxon>
        <taxon>Clostridium</taxon>
    </lineage>
</organism>
<keyword evidence="1" id="KW-0812">Transmembrane</keyword>
<dbReference type="KEGG" id="ctc:CTC_02385"/>
<dbReference type="EMBL" id="AE015927">
    <property type="protein sequence ID" value="AAO36858.1"/>
    <property type="molecule type" value="Genomic_DNA"/>
</dbReference>
<evidence type="ECO:0000313" key="3">
    <source>
        <dbReference type="Proteomes" id="UP000001412"/>
    </source>
</evidence>